<feature type="binding site" evidence="8">
    <location>
        <begin position="30"/>
        <end position="37"/>
    </location>
    <ligand>
        <name>ATP</name>
        <dbReference type="ChEBI" id="CHEBI:30616"/>
    </ligand>
</feature>
<evidence type="ECO:0000256" key="7">
    <source>
        <dbReference type="ARBA" id="ARBA00048258"/>
    </source>
</evidence>
<dbReference type="NCBIfam" id="TIGR00018">
    <property type="entry name" value="panC"/>
    <property type="match status" value="1"/>
</dbReference>
<dbReference type="EC" id="6.3.2.1" evidence="8"/>
<dbReference type="PANTHER" id="PTHR21299">
    <property type="entry name" value="CYTIDYLATE KINASE/PANTOATE-BETA-ALANINE LIGASE"/>
    <property type="match status" value="1"/>
</dbReference>
<protein>
    <recommendedName>
        <fullName evidence="8">Pantothenate synthetase</fullName>
        <shortName evidence="8">PS</shortName>
        <ecNumber evidence="8">6.3.2.1</ecNumber>
    </recommendedName>
    <alternativeName>
        <fullName evidence="8">Pantoate--beta-alanine ligase</fullName>
    </alternativeName>
    <alternativeName>
        <fullName evidence="8">Pantoate-activating enzyme</fullName>
    </alternativeName>
</protein>
<feature type="binding site" evidence="8">
    <location>
        <position position="176"/>
    </location>
    <ligand>
        <name>ATP</name>
        <dbReference type="ChEBI" id="CHEBI:30616"/>
    </ligand>
</feature>
<feature type="binding site" evidence="8">
    <location>
        <position position="153"/>
    </location>
    <ligand>
        <name>(R)-pantoate</name>
        <dbReference type="ChEBI" id="CHEBI:15980"/>
    </ligand>
</feature>
<dbReference type="GO" id="GO:0005524">
    <property type="term" value="F:ATP binding"/>
    <property type="evidence" value="ECO:0007669"/>
    <property type="project" value="UniProtKB-KW"/>
</dbReference>
<dbReference type="GO" id="GO:0004592">
    <property type="term" value="F:pantoate-beta-alanine ligase activity"/>
    <property type="evidence" value="ECO:0007669"/>
    <property type="project" value="UniProtKB-UniRule"/>
</dbReference>
<dbReference type="Gene3D" id="3.30.1300.10">
    <property type="entry name" value="Pantoate-beta-alanine ligase, C-terminal domain"/>
    <property type="match status" value="1"/>
</dbReference>
<keyword evidence="3 8" id="KW-0436">Ligase</keyword>
<evidence type="ECO:0000256" key="3">
    <source>
        <dbReference type="ARBA" id="ARBA00022598"/>
    </source>
</evidence>
<dbReference type="AlphaFoldDB" id="A0A1B0Z223"/>
<evidence type="ECO:0000256" key="4">
    <source>
        <dbReference type="ARBA" id="ARBA00022655"/>
    </source>
</evidence>
<comment type="pathway">
    <text evidence="1 8">Cofactor biosynthesis; (R)-pantothenate biosynthesis; (R)-pantothenate from (R)-pantoate and beta-alanine: step 1/1.</text>
</comment>
<proteinExistence type="inferred from homology"/>
<evidence type="ECO:0000256" key="6">
    <source>
        <dbReference type="ARBA" id="ARBA00022840"/>
    </source>
</evidence>
<comment type="similarity">
    <text evidence="2 8">Belongs to the pantothenate synthetase family.</text>
</comment>
<comment type="catalytic activity">
    <reaction evidence="7 8">
        <text>(R)-pantoate + beta-alanine + ATP = (R)-pantothenate + AMP + diphosphate + H(+)</text>
        <dbReference type="Rhea" id="RHEA:10912"/>
        <dbReference type="ChEBI" id="CHEBI:15378"/>
        <dbReference type="ChEBI" id="CHEBI:15980"/>
        <dbReference type="ChEBI" id="CHEBI:29032"/>
        <dbReference type="ChEBI" id="CHEBI:30616"/>
        <dbReference type="ChEBI" id="CHEBI:33019"/>
        <dbReference type="ChEBI" id="CHEBI:57966"/>
        <dbReference type="ChEBI" id="CHEBI:456215"/>
        <dbReference type="EC" id="6.3.2.1"/>
    </reaction>
</comment>
<comment type="miscellaneous">
    <text evidence="8">The reaction proceeds by a bi uni uni bi ping pong mechanism.</text>
</comment>
<dbReference type="InterPro" id="IPR003721">
    <property type="entry name" value="Pantoate_ligase"/>
</dbReference>
<gene>
    <name evidence="8" type="primary">panC</name>
</gene>
<comment type="function">
    <text evidence="8">Catalyzes the condensation of pantoate with beta-alanine in an ATP-dependent reaction via a pantoyl-adenylate intermediate.</text>
</comment>
<dbReference type="GO" id="GO:0015940">
    <property type="term" value="P:pantothenate biosynthetic process"/>
    <property type="evidence" value="ECO:0007669"/>
    <property type="project" value="UniProtKB-UniRule"/>
</dbReference>
<reference evidence="9" key="1">
    <citation type="submission" date="2015-11" db="EMBL/GenBank/DDBJ databases">
        <title>Genomes of Abundant and Widespread Viruses from the Deep Ocean.</title>
        <authorList>
            <person name="Mizuno C.M."/>
            <person name="Ghai R."/>
            <person name="Saghai A."/>
            <person name="Lopez-Garcia P."/>
            <person name="Rodriguez-Valera F."/>
        </authorList>
    </citation>
    <scope>NUCLEOTIDE SEQUENCE</scope>
</reference>
<evidence type="ECO:0000313" key="9">
    <source>
        <dbReference type="EMBL" id="ANO58252.1"/>
    </source>
</evidence>
<dbReference type="EMBL" id="KT997803">
    <property type="protein sequence ID" value="ANO58252.1"/>
    <property type="molecule type" value="Genomic_DNA"/>
</dbReference>
<dbReference type="SUPFAM" id="SSF52374">
    <property type="entry name" value="Nucleotidylyl transferase"/>
    <property type="match status" value="1"/>
</dbReference>
<dbReference type="PANTHER" id="PTHR21299:SF1">
    <property type="entry name" value="PANTOATE--BETA-ALANINE LIGASE"/>
    <property type="match status" value="1"/>
</dbReference>
<feature type="binding site" evidence="8">
    <location>
        <begin position="147"/>
        <end position="150"/>
    </location>
    <ligand>
        <name>ATP</name>
        <dbReference type="ChEBI" id="CHEBI:30616"/>
    </ligand>
</feature>
<feature type="binding site" evidence="8">
    <location>
        <position position="61"/>
    </location>
    <ligand>
        <name>(R)-pantoate</name>
        <dbReference type="ChEBI" id="CHEBI:15980"/>
    </ligand>
</feature>
<dbReference type="CDD" id="cd00560">
    <property type="entry name" value="PanC"/>
    <property type="match status" value="1"/>
</dbReference>
<dbReference type="InterPro" id="IPR014729">
    <property type="entry name" value="Rossmann-like_a/b/a_fold"/>
</dbReference>
<evidence type="ECO:0000256" key="5">
    <source>
        <dbReference type="ARBA" id="ARBA00022741"/>
    </source>
</evidence>
<feature type="binding site" evidence="8">
    <location>
        <begin position="184"/>
        <end position="187"/>
    </location>
    <ligand>
        <name>ATP</name>
        <dbReference type="ChEBI" id="CHEBI:30616"/>
    </ligand>
</feature>
<keyword evidence="6 8" id="KW-0067">ATP-binding</keyword>
<dbReference type="Gene3D" id="3.40.50.620">
    <property type="entry name" value="HUPs"/>
    <property type="match status" value="1"/>
</dbReference>
<comment type="subcellular location">
    <subcellularLocation>
        <location evidence="8">Cytoplasm</location>
    </subcellularLocation>
</comment>
<organism evidence="9">
    <name type="scientific">uncultured Planctomycetota bacterium</name>
    <dbReference type="NCBI Taxonomy" id="120965"/>
    <lineage>
        <taxon>Bacteria</taxon>
        <taxon>Pseudomonadati</taxon>
        <taxon>Planctomycetota</taxon>
        <taxon>environmental samples</taxon>
    </lineage>
</organism>
<evidence type="ECO:0000256" key="2">
    <source>
        <dbReference type="ARBA" id="ARBA00009256"/>
    </source>
</evidence>
<keyword evidence="4 8" id="KW-0566">Pantothenate biosynthesis</keyword>
<evidence type="ECO:0000256" key="1">
    <source>
        <dbReference type="ARBA" id="ARBA00004990"/>
    </source>
</evidence>
<evidence type="ECO:0000256" key="8">
    <source>
        <dbReference type="HAMAP-Rule" id="MF_00158"/>
    </source>
</evidence>
<dbReference type="Pfam" id="PF02569">
    <property type="entry name" value="Pantoate_ligase"/>
    <property type="match status" value="1"/>
</dbReference>
<dbReference type="GO" id="GO:0005829">
    <property type="term" value="C:cytosol"/>
    <property type="evidence" value="ECO:0007669"/>
    <property type="project" value="TreeGrafter"/>
</dbReference>
<sequence length="286" mass="31354">MRTTGSVTEVRELVAEARREGHRVGCVPTMGALHRGHTSLIQAAVADCDFVVVTLFVNGPQFNDPDDFLRYPRPLEDDLGTCQEKGVNVVFAPDQQTIYPAGGQTTVDVGHLGTLFEGQHRPGHFQGVATVVVKMLNITTPDTAFFGQKDFQQQLVIRHLCQDLHLPIDIVTCPTIRDDDGLALSSRNVLLAPEQRAIATSLSRVLRHAREQWQNGTNDLPALRQYLREQLESTPGLELDYATIVDANTFEETSVGNDPLVALVAASVGNIRLIDNLLLNTISEPG</sequence>
<name>A0A1B0Z223_9BACT</name>
<dbReference type="UniPathway" id="UPA00028">
    <property type="reaction ID" value="UER00005"/>
</dbReference>
<dbReference type="HAMAP" id="MF_00158">
    <property type="entry name" value="PanC"/>
    <property type="match status" value="1"/>
</dbReference>
<keyword evidence="8" id="KW-0963">Cytoplasm</keyword>
<comment type="subunit">
    <text evidence="8">Homodimer.</text>
</comment>
<feature type="active site" description="Proton donor" evidence="8">
    <location>
        <position position="37"/>
    </location>
</feature>
<accession>A0A1B0Z223</accession>
<keyword evidence="5 8" id="KW-0547">Nucleotide-binding</keyword>
<dbReference type="InterPro" id="IPR042176">
    <property type="entry name" value="Pantoate_ligase_C"/>
</dbReference>
<feature type="binding site" evidence="8">
    <location>
        <position position="61"/>
    </location>
    <ligand>
        <name>beta-alanine</name>
        <dbReference type="ChEBI" id="CHEBI:57966"/>
    </ligand>
</feature>